<proteinExistence type="predicted"/>
<dbReference type="Proteomes" id="UP001237207">
    <property type="component" value="Unassembled WGS sequence"/>
</dbReference>
<keyword evidence="2" id="KW-1185">Reference proteome</keyword>
<dbReference type="AlphaFoldDB" id="A0AAJ1T5M3"/>
<evidence type="ECO:0000313" key="2">
    <source>
        <dbReference type="Proteomes" id="UP001237207"/>
    </source>
</evidence>
<reference evidence="1" key="1">
    <citation type="submission" date="2023-07" db="EMBL/GenBank/DDBJ databases">
        <title>Genomic Encyclopedia of Type Strains, Phase IV (KMG-IV): sequencing the most valuable type-strain genomes for metagenomic binning, comparative biology and taxonomic classification.</title>
        <authorList>
            <person name="Goeker M."/>
        </authorList>
    </citation>
    <scope>NUCLEOTIDE SEQUENCE</scope>
    <source>
        <strain evidence="1">DSM 23947</strain>
    </source>
</reference>
<accession>A0AAJ1T5M3</accession>
<evidence type="ECO:0000313" key="1">
    <source>
        <dbReference type="EMBL" id="MDQ0215676.1"/>
    </source>
</evidence>
<gene>
    <name evidence="1" type="ORF">J2S13_002094</name>
</gene>
<dbReference type="EMBL" id="JAUSUC010000024">
    <property type="protein sequence ID" value="MDQ0215676.1"/>
    <property type="molecule type" value="Genomic_DNA"/>
</dbReference>
<name>A0AAJ1T5M3_9BACI</name>
<comment type="caution">
    <text evidence="1">The sequence shown here is derived from an EMBL/GenBank/DDBJ whole genome shotgun (WGS) entry which is preliminary data.</text>
</comment>
<organism evidence="1 2">
    <name type="scientific">Oikeobacillus pervagus</name>
    <dbReference type="NCBI Taxonomy" id="1325931"/>
    <lineage>
        <taxon>Bacteria</taxon>
        <taxon>Bacillati</taxon>
        <taxon>Bacillota</taxon>
        <taxon>Bacilli</taxon>
        <taxon>Bacillales</taxon>
        <taxon>Bacillaceae</taxon>
        <taxon>Oikeobacillus</taxon>
    </lineage>
</organism>
<protein>
    <submittedName>
        <fullName evidence="1">Nucleoside-diphosphate-sugar epimerase</fullName>
    </submittedName>
</protein>
<dbReference type="RefSeq" id="WP_307257675.1">
    <property type="nucleotide sequence ID" value="NZ_JAUSUC010000024.1"/>
</dbReference>
<sequence length="267" mass="31397">MNQALVFSSHSFLGFEVCKQLLDEGIVVHAVSDKRLSEDRELEVGRNANFHFSSSYPIPYRSKESGYVFFPFYDVLYDEEINIKRWQSMMKNKDGFIPGSHFIFLYSSNWLKTNDSNQNRFQMEKFKEELIEDERFKLTVIYLPTLYGPRQPESFIIQKIMNQTDSEGCACIDLIDDLESAILIQDAVKMIVSMKDKEGSFLFHNEKEDIWLEIFQYLEVNEKIRIRSAQKTDKSKLEVIYVENSLSVQEAICQQKEYQLKNRGGFF</sequence>